<sequence length="550" mass="56283">MGTFFSPGGGVSPSGGGLLSPSGAFGRYASPGGRGGSGGREPAAPGCTTAAGPTVAATALSSRVEHAAFLRRCLREASASAPHVHLTCIASTLGDVFATFLRMQDHPDGRVRLRGFHIFLAALDVLFAATPSDEAAAAGAPGGSLSAARAAHSFFDTSIDMDKYTAGGQVIDALWEAISRLIGSPWRTLNSLSFWVLAALENAAHHAAITARTPGQIRLRRNAVLLFTSTHLFPSVERALAAAPQGTRLWGMRLLEVWMRGRELNASAAGAAALPLPPDSLWRALEPLRRHRNPDIREAVAAVTDRHVAATAELCHAASAQAAPSTLVSLLSVGNGKGFRPSLSAAAPALRRSFGKDTANAPSSNAAATNGGDSSAGDAEGAQADAGIELWFPPLATPGPPIDEDMYSKPLGAFANAVIGGGEEPDAAPGGMAGFGDEREESGTMRTMATGATKKRTNSAGGTPAAATSTDDPLPADSKTPDVVNPDLECAPWARPSSSPGSRQSAKASSSKPRGARSAIGRSLEDDFLFKPVHASDGPDGPDGDGRADG</sequence>
<reference evidence="1" key="1">
    <citation type="submission" date="2019-11" db="EMBL/GenBank/DDBJ databases">
        <title>Nori genome reveals adaptations in red seaweeds to the harsh intertidal environment.</title>
        <authorList>
            <person name="Wang D."/>
            <person name="Mao Y."/>
        </authorList>
    </citation>
    <scope>NUCLEOTIDE SEQUENCE</scope>
    <source>
        <tissue evidence="1">Gametophyte</tissue>
    </source>
</reference>
<comment type="caution">
    <text evidence="1">The sequence shown here is derived from an EMBL/GenBank/DDBJ whole genome shotgun (WGS) entry which is preliminary data.</text>
</comment>
<evidence type="ECO:0000313" key="1">
    <source>
        <dbReference type="EMBL" id="KAK1863962.1"/>
    </source>
</evidence>
<proteinExistence type="predicted"/>
<evidence type="ECO:0000313" key="2">
    <source>
        <dbReference type="Proteomes" id="UP000798662"/>
    </source>
</evidence>
<dbReference type="EMBL" id="CM020619">
    <property type="protein sequence ID" value="KAK1863962.1"/>
    <property type="molecule type" value="Genomic_DNA"/>
</dbReference>
<protein>
    <submittedName>
        <fullName evidence="1">Uncharacterized protein</fullName>
    </submittedName>
</protein>
<accession>A0ACC3C1B7</accession>
<organism evidence="1 2">
    <name type="scientific">Pyropia yezoensis</name>
    <name type="common">Susabi-nori</name>
    <name type="synonym">Porphyra yezoensis</name>
    <dbReference type="NCBI Taxonomy" id="2788"/>
    <lineage>
        <taxon>Eukaryota</taxon>
        <taxon>Rhodophyta</taxon>
        <taxon>Bangiophyceae</taxon>
        <taxon>Bangiales</taxon>
        <taxon>Bangiaceae</taxon>
        <taxon>Pyropia</taxon>
    </lineage>
</organism>
<keyword evidence="2" id="KW-1185">Reference proteome</keyword>
<dbReference type="Proteomes" id="UP000798662">
    <property type="component" value="Chromosome 2"/>
</dbReference>
<gene>
    <name evidence="1" type="ORF">I4F81_006514</name>
</gene>
<name>A0ACC3C1B7_PYRYE</name>